<protein>
    <submittedName>
        <fullName evidence="2">GNAT family acetyltransferase</fullName>
    </submittedName>
</protein>
<dbReference type="OrthoDB" id="8453373at2"/>
<name>A0A0L8BSF2_ENSAD</name>
<dbReference type="Pfam" id="PF13508">
    <property type="entry name" value="Acetyltransf_7"/>
    <property type="match status" value="1"/>
</dbReference>
<dbReference type="InterPro" id="IPR016181">
    <property type="entry name" value="Acyl_CoA_acyltransferase"/>
</dbReference>
<evidence type="ECO:0000313" key="2">
    <source>
        <dbReference type="EMBL" id="KOF17459.1"/>
    </source>
</evidence>
<dbReference type="InterPro" id="IPR000182">
    <property type="entry name" value="GNAT_dom"/>
</dbReference>
<dbReference type="GO" id="GO:0016747">
    <property type="term" value="F:acyltransferase activity, transferring groups other than amino-acyl groups"/>
    <property type="evidence" value="ECO:0007669"/>
    <property type="project" value="InterPro"/>
</dbReference>
<dbReference type="PANTHER" id="PTHR47237">
    <property type="entry name" value="SLL0310 PROTEIN"/>
    <property type="match status" value="1"/>
</dbReference>
<dbReference type="PANTHER" id="PTHR47237:SF2">
    <property type="entry name" value="BLL4206 PROTEIN"/>
    <property type="match status" value="1"/>
</dbReference>
<sequence>MTIADINEAEIDQLHALSIGVGWPHRAEDWQFLRHVGKGLVAMDSIGRVLGSAMWFPHGDKFATIGMVITSPRLQANGTGQWLMRHAFTHLDGCNLRLNATRAARRLYRSLGFVAEKTVYQCQGEAVAPDTPPFAPDETILREISRGDLPSLGKLDQEAYGVDRTPLLEKLLSHSKGLGLFRNDRIEAFSLCRPFGRGHLIGPVVASSDHHAIAVIRPQVAEHAGRFLRLDTSQNDGLFSQFVDRSGMSVFDTVTTMRLGELPIPADSRNDRPRIYALASQALG</sequence>
<dbReference type="AlphaFoldDB" id="A0A0L8BSF2"/>
<dbReference type="PROSITE" id="PS51186">
    <property type="entry name" value="GNAT"/>
    <property type="match status" value="1"/>
</dbReference>
<evidence type="ECO:0000313" key="3">
    <source>
        <dbReference type="Proteomes" id="UP000037425"/>
    </source>
</evidence>
<proteinExistence type="predicted"/>
<evidence type="ECO:0000259" key="1">
    <source>
        <dbReference type="PROSITE" id="PS51186"/>
    </source>
</evidence>
<dbReference type="InterPro" id="IPR041496">
    <property type="entry name" value="YitH/HolE_GNAT"/>
</dbReference>
<dbReference type="EMBL" id="LGAP01000011">
    <property type="protein sequence ID" value="KOF17459.1"/>
    <property type="molecule type" value="Genomic_DNA"/>
</dbReference>
<comment type="caution">
    <text evidence="2">The sequence shown here is derived from an EMBL/GenBank/DDBJ whole genome shotgun (WGS) entry which is preliminary data.</text>
</comment>
<dbReference type="SUPFAM" id="SSF55729">
    <property type="entry name" value="Acyl-CoA N-acyltransferases (Nat)"/>
    <property type="match status" value="1"/>
</dbReference>
<keyword evidence="2" id="KW-0808">Transferase</keyword>
<dbReference type="Proteomes" id="UP000037425">
    <property type="component" value="Unassembled WGS sequence"/>
</dbReference>
<dbReference type="RefSeq" id="WP_053250219.1">
    <property type="nucleotide sequence ID" value="NZ_LGAP01000011.1"/>
</dbReference>
<dbReference type="Pfam" id="PF18014">
    <property type="entry name" value="Acetyltransf_18"/>
    <property type="match status" value="1"/>
</dbReference>
<dbReference type="Gene3D" id="3.40.630.30">
    <property type="match status" value="1"/>
</dbReference>
<gene>
    <name evidence="2" type="ORF">AC244_18045</name>
</gene>
<accession>A0A0L8BSF2</accession>
<dbReference type="PATRIC" id="fig|106592.7.peg.1397"/>
<feature type="domain" description="N-acetyltransferase" evidence="1">
    <location>
        <begin position="1"/>
        <end position="138"/>
    </location>
</feature>
<dbReference type="Gene3D" id="3.40.630.90">
    <property type="match status" value="1"/>
</dbReference>
<dbReference type="InterPro" id="IPR052729">
    <property type="entry name" value="Acyl/Acetyltrans_Enzymes"/>
</dbReference>
<reference evidence="3" key="1">
    <citation type="submission" date="2015-07" db="EMBL/GenBank/DDBJ databases">
        <title>Whole genome sequence of an Ensifer adhaerens strain isolated from a cave pool in the Wind Cave National Park.</title>
        <authorList>
            <person name="Eng W.W.H."/>
            <person name="Gan H.M."/>
            <person name="Barton H.A."/>
            <person name="Savka M.A."/>
        </authorList>
    </citation>
    <scope>NUCLEOTIDE SEQUENCE [LARGE SCALE GENOMIC DNA]</scope>
    <source>
        <strain evidence="3">SD006</strain>
    </source>
</reference>
<organism evidence="2 3">
    <name type="scientific">Ensifer adhaerens</name>
    <name type="common">Sinorhizobium morelense</name>
    <dbReference type="NCBI Taxonomy" id="106592"/>
    <lineage>
        <taxon>Bacteria</taxon>
        <taxon>Pseudomonadati</taxon>
        <taxon>Pseudomonadota</taxon>
        <taxon>Alphaproteobacteria</taxon>
        <taxon>Hyphomicrobiales</taxon>
        <taxon>Rhizobiaceae</taxon>
        <taxon>Sinorhizobium/Ensifer group</taxon>
        <taxon>Ensifer</taxon>
    </lineage>
</organism>